<reference evidence="4 5" key="1">
    <citation type="submission" date="2013-04" db="EMBL/GenBank/DDBJ databases">
        <authorList>
            <person name="Kuznetsov B."/>
            <person name="Ivanovsky R."/>
        </authorList>
    </citation>
    <scope>NUCLEOTIDE SEQUENCE [LARGE SCALE GENOMIC DNA]</scope>
    <source>
        <strain evidence="4 5">MGU-K5</strain>
    </source>
</reference>
<dbReference type="OrthoDB" id="5421182at2"/>
<name>S9TSH8_MAGFU</name>
<dbReference type="eggNOG" id="COG0834">
    <property type="taxonomic scope" value="Bacteria"/>
</dbReference>
<organism evidence="4 5">
    <name type="scientific">Magnetospirillum fulvum MGU-K5</name>
    <dbReference type="NCBI Taxonomy" id="1316936"/>
    <lineage>
        <taxon>Bacteria</taxon>
        <taxon>Pseudomonadati</taxon>
        <taxon>Pseudomonadota</taxon>
        <taxon>Alphaproteobacteria</taxon>
        <taxon>Rhodospirillales</taxon>
        <taxon>Rhodospirillaceae</taxon>
        <taxon>Magnetospirillum</taxon>
    </lineage>
</organism>
<evidence type="ECO:0000256" key="2">
    <source>
        <dbReference type="SAM" id="SignalP"/>
    </source>
</evidence>
<proteinExistence type="predicted"/>
<keyword evidence="1 2" id="KW-0732">Signal</keyword>
<dbReference type="Gene3D" id="3.40.190.10">
    <property type="entry name" value="Periplasmic binding protein-like II"/>
    <property type="match status" value="2"/>
</dbReference>
<protein>
    <recommendedName>
        <fullName evidence="3">Solute-binding protein family 3/N-terminal domain-containing protein</fullName>
    </recommendedName>
</protein>
<evidence type="ECO:0000313" key="4">
    <source>
        <dbReference type="EMBL" id="EPY01490.1"/>
    </source>
</evidence>
<feature type="signal peptide" evidence="2">
    <location>
        <begin position="1"/>
        <end position="20"/>
    </location>
</feature>
<dbReference type="PANTHER" id="PTHR35936:SF25">
    <property type="entry name" value="ABC TRANSPORTER SUBSTRATE-BINDING PROTEIN"/>
    <property type="match status" value="1"/>
</dbReference>
<dbReference type="STRING" id="1316936.K678_10671"/>
<dbReference type="RefSeq" id="WP_021132448.1">
    <property type="nucleotide sequence ID" value="NZ_AQPH01000038.1"/>
</dbReference>
<feature type="domain" description="Solute-binding protein family 3/N-terminal" evidence="3">
    <location>
        <begin position="24"/>
        <end position="250"/>
    </location>
</feature>
<dbReference type="Proteomes" id="UP000015350">
    <property type="component" value="Unassembled WGS sequence"/>
</dbReference>
<dbReference type="PANTHER" id="PTHR35936">
    <property type="entry name" value="MEMBRANE-BOUND LYTIC MUREIN TRANSGLYCOSYLASE F"/>
    <property type="match status" value="1"/>
</dbReference>
<dbReference type="SUPFAM" id="SSF53850">
    <property type="entry name" value="Periplasmic binding protein-like II"/>
    <property type="match status" value="1"/>
</dbReference>
<dbReference type="EMBL" id="AQPH01000038">
    <property type="protein sequence ID" value="EPY01490.1"/>
    <property type="molecule type" value="Genomic_DNA"/>
</dbReference>
<dbReference type="InterPro" id="IPR001638">
    <property type="entry name" value="Solute-binding_3/MltF_N"/>
</dbReference>
<dbReference type="Pfam" id="PF00497">
    <property type="entry name" value="SBP_bac_3"/>
    <property type="match status" value="1"/>
</dbReference>
<accession>S9TSH8</accession>
<dbReference type="SMART" id="SM00062">
    <property type="entry name" value="PBPb"/>
    <property type="match status" value="1"/>
</dbReference>
<evidence type="ECO:0000256" key="1">
    <source>
        <dbReference type="ARBA" id="ARBA00022729"/>
    </source>
</evidence>
<evidence type="ECO:0000313" key="5">
    <source>
        <dbReference type="Proteomes" id="UP000015350"/>
    </source>
</evidence>
<feature type="chain" id="PRO_5004570502" description="Solute-binding protein family 3/N-terminal domain-containing protein" evidence="2">
    <location>
        <begin position="21"/>
        <end position="253"/>
    </location>
</feature>
<comment type="caution">
    <text evidence="4">The sequence shown here is derived from an EMBL/GenBank/DDBJ whole genome shotgun (WGS) entry which is preliminary data.</text>
</comment>
<gene>
    <name evidence="4" type="ORF">K678_10671</name>
</gene>
<evidence type="ECO:0000259" key="3">
    <source>
        <dbReference type="SMART" id="SM00062"/>
    </source>
</evidence>
<dbReference type="AlphaFoldDB" id="S9TSH8"/>
<sequence>MKSFLLAALILGILPFQALAEPPTIVLASDPWCPHTCPADSSRPGYMVEIAVRAFALSGITVIYRTTSWNRAMSDVREGRIDGIIGTLATRAVELDLPQEGFGRNYYVFVVRDDDPWVLAGLDSLEDRTLGTVQGYSYSPALDPWMAMHRDQIQALGGENALDRNLRKLMAGRIDTVIEDEEVLTYRLKTWPDAKRIRLAGRIDSGALYIAFSRRGGRGTELARTFDSGVRALRASGELDRILARYGVRDLAR</sequence>